<evidence type="ECO:0000313" key="3">
    <source>
        <dbReference type="EMBL" id="RNF20057.1"/>
    </source>
</evidence>
<dbReference type="Pfam" id="PF01565">
    <property type="entry name" value="FAD_binding_4"/>
    <property type="match status" value="1"/>
</dbReference>
<dbReference type="GO" id="GO:0003885">
    <property type="term" value="F:D-arabinono-1,4-lactone oxidase activity"/>
    <property type="evidence" value="ECO:0007669"/>
    <property type="project" value="UniProtKB-EC"/>
</dbReference>
<evidence type="ECO:0000259" key="2">
    <source>
        <dbReference type="PROSITE" id="PS51387"/>
    </source>
</evidence>
<dbReference type="PANTHER" id="PTHR43762:SF1">
    <property type="entry name" value="D-ARABINONO-1,4-LACTONE OXIDASE"/>
    <property type="match status" value="1"/>
</dbReference>
<gene>
    <name evidence="3" type="ORF">Tco025E_03886</name>
</gene>
<dbReference type="Proteomes" id="UP000284403">
    <property type="component" value="Unassembled WGS sequence"/>
</dbReference>
<dbReference type="EMBL" id="MKKU01000188">
    <property type="protein sequence ID" value="RNF20057.1"/>
    <property type="molecule type" value="Genomic_DNA"/>
</dbReference>
<dbReference type="PANTHER" id="PTHR43762">
    <property type="entry name" value="L-GULONOLACTONE OXIDASE"/>
    <property type="match status" value="1"/>
</dbReference>
<dbReference type="Pfam" id="PF04030">
    <property type="entry name" value="ALO"/>
    <property type="match status" value="1"/>
</dbReference>
<feature type="domain" description="FAD-binding PCMH-type" evidence="2">
    <location>
        <begin position="18"/>
        <end position="187"/>
    </location>
</feature>
<dbReference type="InterPro" id="IPR016166">
    <property type="entry name" value="FAD-bd_PCMH"/>
</dbReference>
<protein>
    <submittedName>
        <fullName evidence="3">Putative L-gulonolactone oxidase</fullName>
        <ecNumber evidence="3">1.1.3.37</ecNumber>
        <ecNumber evidence="3">1.3.3.12</ecNumber>
    </submittedName>
</protein>
<dbReference type="SUPFAM" id="SSF56176">
    <property type="entry name" value="FAD-binding/transporter-associated domain-like"/>
    <property type="match status" value="1"/>
</dbReference>
<evidence type="ECO:0000313" key="4">
    <source>
        <dbReference type="Proteomes" id="UP000284403"/>
    </source>
</evidence>
<dbReference type="Gene3D" id="3.30.70.2520">
    <property type="match status" value="1"/>
</dbReference>
<dbReference type="AlphaFoldDB" id="A0A422PRC5"/>
<sequence>MRGEAGALPAWTNMACIGQCYPHQHHFPGSVEEVVALMRRLRQTGERCRVARCAKSPNSCTFTDAHLIHTDRLNRILSVDVERQRIVCEGGALLRDVFEKLSEHDLMLRCVPSYVLTTVAGAIATATHGSGSKTRSLSDYVVSIVLVDGSGELHTFDASTPKELSLAACHLGMLGVVVQVTLQAERKRMWRLRSSPVPLHTLTEGATLERRVSDSAFYRFFWMPNTDSCYESIGTCVEAAATGPAKEAVLCATTTPASASRRLTQLLKAAQHPRGAPLNYQDWLELQKHPRTRLCKALKGNWLRHGVVEAALAAATAFPRIQPYINRAYNKVYYSAPEVLYGTPLECFTFDCLFKQWACEWAIDASKAIEAFRVLRELIASEHLSVHFPVEFRFTDADKTALSPAFGRKTCWIGIVMYRPYLRYARDTMRYYQAFSDAMTALGGRPHWAKYYTWGPSQLKEAYGQNWEDFLRLRQKLDPGDLFVNGWWKSLSGQGPVFNSTISRL</sequence>
<dbReference type="EC" id="1.3.3.12" evidence="3"/>
<dbReference type="Gene3D" id="3.30.465.10">
    <property type="match status" value="1"/>
</dbReference>
<name>A0A422PRC5_9TRYP</name>
<dbReference type="GO" id="GO:0016020">
    <property type="term" value="C:membrane"/>
    <property type="evidence" value="ECO:0007669"/>
    <property type="project" value="InterPro"/>
</dbReference>
<dbReference type="EC" id="1.1.3.37" evidence="3"/>
<dbReference type="RefSeq" id="XP_029229082.1">
    <property type="nucleotide sequence ID" value="XM_029370803.1"/>
</dbReference>
<keyword evidence="1 3" id="KW-0560">Oxidoreductase</keyword>
<proteinExistence type="predicted"/>
<dbReference type="PIRSF" id="PIRSF000136">
    <property type="entry name" value="LGO_GLO"/>
    <property type="match status" value="1"/>
</dbReference>
<evidence type="ECO:0000256" key="1">
    <source>
        <dbReference type="ARBA" id="ARBA00023002"/>
    </source>
</evidence>
<comment type="caution">
    <text evidence="3">The sequence shown here is derived from an EMBL/GenBank/DDBJ whole genome shotgun (WGS) entry which is preliminary data.</text>
</comment>
<dbReference type="InterPro" id="IPR016169">
    <property type="entry name" value="FAD-bd_PCMH_sub2"/>
</dbReference>
<dbReference type="GO" id="GO:0050024">
    <property type="term" value="F:L-galactonolactone oxidase activity"/>
    <property type="evidence" value="ECO:0007669"/>
    <property type="project" value="UniProtKB-EC"/>
</dbReference>
<dbReference type="PROSITE" id="PS51387">
    <property type="entry name" value="FAD_PCMH"/>
    <property type="match status" value="1"/>
</dbReference>
<dbReference type="OrthoDB" id="610608at2759"/>
<dbReference type="GeneID" id="40317497"/>
<reference evidence="3 4" key="1">
    <citation type="journal article" date="2018" name="BMC Genomics">
        <title>Genomic comparison of Trypanosoma conorhini and Trypanosoma rangeli to Trypanosoma cruzi strains of high and low virulence.</title>
        <authorList>
            <person name="Bradwell K.R."/>
            <person name="Koparde V.N."/>
            <person name="Matveyev A.V."/>
            <person name="Serrano M.G."/>
            <person name="Alves J.M."/>
            <person name="Parikh H."/>
            <person name="Huang B."/>
            <person name="Lee V."/>
            <person name="Espinosa-Alvarez O."/>
            <person name="Ortiz P.A."/>
            <person name="Costa-Martins A.G."/>
            <person name="Teixeira M.M."/>
            <person name="Buck G.A."/>
        </authorList>
    </citation>
    <scope>NUCLEOTIDE SEQUENCE [LARGE SCALE GENOMIC DNA]</scope>
    <source>
        <strain evidence="3 4">025E</strain>
    </source>
</reference>
<accession>A0A422PRC5</accession>
<dbReference type="InterPro" id="IPR010031">
    <property type="entry name" value="FAD_lactone_oxidase-like"/>
</dbReference>
<dbReference type="InterPro" id="IPR007173">
    <property type="entry name" value="ALO_C"/>
</dbReference>
<dbReference type="InterPro" id="IPR006094">
    <property type="entry name" value="Oxid_FAD_bind_N"/>
</dbReference>
<keyword evidence="4" id="KW-1185">Reference proteome</keyword>
<dbReference type="GO" id="GO:0071949">
    <property type="term" value="F:FAD binding"/>
    <property type="evidence" value="ECO:0007669"/>
    <property type="project" value="InterPro"/>
</dbReference>
<dbReference type="InterPro" id="IPR036318">
    <property type="entry name" value="FAD-bd_PCMH-like_sf"/>
</dbReference>
<organism evidence="3 4">
    <name type="scientific">Trypanosoma conorhini</name>
    <dbReference type="NCBI Taxonomy" id="83891"/>
    <lineage>
        <taxon>Eukaryota</taxon>
        <taxon>Discoba</taxon>
        <taxon>Euglenozoa</taxon>
        <taxon>Kinetoplastea</taxon>
        <taxon>Metakinetoplastina</taxon>
        <taxon>Trypanosomatida</taxon>
        <taxon>Trypanosomatidae</taxon>
        <taxon>Trypanosoma</taxon>
    </lineage>
</organism>